<dbReference type="OrthoDB" id="1108232at2759"/>
<evidence type="ECO:0000256" key="1">
    <source>
        <dbReference type="SAM" id="MobiDB-lite"/>
    </source>
</evidence>
<dbReference type="KEGG" id="rsz:108846082"/>
<name>A0A9W3DEB4_RAPSA</name>
<organism evidence="2 5">
    <name type="scientific">Raphanus sativus</name>
    <name type="common">Radish</name>
    <name type="synonym">Raphanus raphanistrum var. sativus</name>
    <dbReference type="NCBI Taxonomy" id="3726"/>
    <lineage>
        <taxon>Eukaryota</taxon>
        <taxon>Viridiplantae</taxon>
        <taxon>Streptophyta</taxon>
        <taxon>Embryophyta</taxon>
        <taxon>Tracheophyta</taxon>
        <taxon>Spermatophyta</taxon>
        <taxon>Magnoliopsida</taxon>
        <taxon>eudicotyledons</taxon>
        <taxon>Gunneridae</taxon>
        <taxon>Pentapetalae</taxon>
        <taxon>rosids</taxon>
        <taxon>malvids</taxon>
        <taxon>Brassicales</taxon>
        <taxon>Brassicaceae</taxon>
        <taxon>Brassiceae</taxon>
        <taxon>Raphanus</taxon>
    </lineage>
</organism>
<reference evidence="3 4" key="2">
    <citation type="submission" date="2025-04" db="UniProtKB">
        <authorList>
            <consortium name="RefSeq"/>
        </authorList>
    </citation>
    <scope>IDENTIFICATION</scope>
    <source>
        <tissue evidence="3 4">Leaf</tissue>
    </source>
</reference>
<dbReference type="RefSeq" id="XP_056862138.1">
    <property type="nucleotide sequence ID" value="XM_057006158.1"/>
</dbReference>
<dbReference type="GeneID" id="108846082"/>
<evidence type="ECO:0000313" key="3">
    <source>
        <dbReference type="RefSeq" id="XP_056862138.1"/>
    </source>
</evidence>
<dbReference type="RefSeq" id="XP_056862139.1">
    <property type="nucleotide sequence ID" value="XM_057006159.1"/>
</dbReference>
<proteinExistence type="predicted"/>
<reference evidence="2" key="1">
    <citation type="journal article" date="2019" name="Database">
        <title>The radish genome database (RadishGD): an integrated information resource for radish genomics.</title>
        <authorList>
            <person name="Yu H.J."/>
            <person name="Baek S."/>
            <person name="Lee Y.J."/>
            <person name="Cho A."/>
            <person name="Mun J.H."/>
        </authorList>
    </citation>
    <scope>NUCLEOTIDE SEQUENCE [LARGE SCALE GENOMIC DNA]</scope>
    <source>
        <strain evidence="2">cv. WK10039</strain>
    </source>
</reference>
<dbReference type="AlphaFoldDB" id="A0A9W3DEB4"/>
<accession>A0A9W3DEB4</accession>
<feature type="region of interest" description="Disordered" evidence="1">
    <location>
        <begin position="60"/>
        <end position="81"/>
    </location>
</feature>
<feature type="compositionally biased region" description="Low complexity" evidence="1">
    <location>
        <begin position="69"/>
        <end position="81"/>
    </location>
</feature>
<evidence type="ECO:0000313" key="4">
    <source>
        <dbReference type="RefSeq" id="XP_056862139.1"/>
    </source>
</evidence>
<dbReference type="RefSeq" id="XP_056862140.1">
    <property type="nucleotide sequence ID" value="XM_057006160.1"/>
</dbReference>
<dbReference type="Proteomes" id="UP000504610">
    <property type="component" value="Chromosome 3"/>
</dbReference>
<sequence length="81" mass="9095">MFQDYYLREMYGVGESGTAGLAEVYAMRKVYKENMKKKIEAVAAAAAKEDKDNVVEKTRIGEMKKPKKSLNNSSRVSSVNI</sequence>
<evidence type="ECO:0000313" key="5">
    <source>
        <dbReference type="RefSeq" id="XP_056862140.1"/>
    </source>
</evidence>
<protein>
    <submittedName>
        <fullName evidence="3 4">Uncharacterized protein LOC108846082 isoform X1</fullName>
    </submittedName>
</protein>
<keyword evidence="2" id="KW-1185">Reference proteome</keyword>
<evidence type="ECO:0000313" key="2">
    <source>
        <dbReference type="Proteomes" id="UP000504610"/>
    </source>
</evidence>
<gene>
    <name evidence="3 4 5" type="primary">LOC108846082</name>
</gene>